<accession>A0A4Q1B1F8</accession>
<dbReference type="NCBIfam" id="NF006562">
    <property type="entry name" value="PRK09065.1"/>
    <property type="match status" value="1"/>
</dbReference>
<dbReference type="SUPFAM" id="SSF52317">
    <property type="entry name" value="Class I glutamine amidotransferase-like"/>
    <property type="match status" value="1"/>
</dbReference>
<evidence type="ECO:0000259" key="1">
    <source>
        <dbReference type="Pfam" id="PF00117"/>
    </source>
</evidence>
<organism evidence="2 3">
    <name type="scientific">Halarcobacter mediterraneus</name>
    <dbReference type="NCBI Taxonomy" id="2023153"/>
    <lineage>
        <taxon>Bacteria</taxon>
        <taxon>Pseudomonadati</taxon>
        <taxon>Campylobacterota</taxon>
        <taxon>Epsilonproteobacteria</taxon>
        <taxon>Campylobacterales</taxon>
        <taxon>Arcobacteraceae</taxon>
        <taxon>Halarcobacter</taxon>
    </lineage>
</organism>
<dbReference type="RefSeq" id="WP_129062476.1">
    <property type="nucleotide sequence ID" value="NZ_NXIE01000006.1"/>
</dbReference>
<keyword evidence="3" id="KW-1185">Reference proteome</keyword>
<dbReference type="PANTHER" id="PTHR42695">
    <property type="entry name" value="GLUTAMINE AMIDOTRANSFERASE YLR126C-RELATED"/>
    <property type="match status" value="1"/>
</dbReference>
<name>A0A4Q1B1F8_9BACT</name>
<dbReference type="OrthoDB" id="9813383at2"/>
<gene>
    <name evidence="2" type="ORF">CP965_12615</name>
</gene>
<dbReference type="InterPro" id="IPR044992">
    <property type="entry name" value="ChyE-like"/>
</dbReference>
<reference evidence="2 3" key="1">
    <citation type="submission" date="2017-09" db="EMBL/GenBank/DDBJ databases">
        <title>Genomics of the genus Arcobacter.</title>
        <authorList>
            <person name="Perez-Cataluna A."/>
            <person name="Figueras M.J."/>
            <person name="Salas-Masso N."/>
        </authorList>
    </citation>
    <scope>NUCLEOTIDE SEQUENCE [LARGE SCALE GENOMIC DNA]</scope>
    <source>
        <strain evidence="2 3">F156-34</strain>
    </source>
</reference>
<dbReference type="Proteomes" id="UP000289718">
    <property type="component" value="Unassembled WGS sequence"/>
</dbReference>
<protein>
    <submittedName>
        <fullName evidence="2">GMP synthase</fullName>
    </submittedName>
</protein>
<dbReference type="AlphaFoldDB" id="A0A4Q1B1F8"/>
<feature type="domain" description="Glutamine amidotransferase" evidence="1">
    <location>
        <begin position="20"/>
        <end position="191"/>
    </location>
</feature>
<evidence type="ECO:0000313" key="3">
    <source>
        <dbReference type="Proteomes" id="UP000289718"/>
    </source>
</evidence>
<dbReference type="PANTHER" id="PTHR42695:SF5">
    <property type="entry name" value="GLUTAMINE AMIDOTRANSFERASE YLR126C-RELATED"/>
    <property type="match status" value="1"/>
</dbReference>
<proteinExistence type="predicted"/>
<dbReference type="Gene3D" id="3.40.50.880">
    <property type="match status" value="1"/>
</dbReference>
<dbReference type="Pfam" id="PF00117">
    <property type="entry name" value="GATase"/>
    <property type="match status" value="1"/>
</dbReference>
<dbReference type="PROSITE" id="PS51273">
    <property type="entry name" value="GATASE_TYPE_1"/>
    <property type="match status" value="1"/>
</dbReference>
<dbReference type="EMBL" id="NXIE01000006">
    <property type="protein sequence ID" value="RXK11607.1"/>
    <property type="molecule type" value="Genomic_DNA"/>
</dbReference>
<dbReference type="InterPro" id="IPR017926">
    <property type="entry name" value="GATASE"/>
</dbReference>
<evidence type="ECO:0000313" key="2">
    <source>
        <dbReference type="EMBL" id="RXK11607.1"/>
    </source>
</evidence>
<dbReference type="GO" id="GO:0005829">
    <property type="term" value="C:cytosol"/>
    <property type="evidence" value="ECO:0007669"/>
    <property type="project" value="TreeGrafter"/>
</dbReference>
<sequence>MKKVYIIKTGNTFLNIKKKYGDFEDWILKYINEIDTEIIDVLKDEKLPLMENCKGVIITGSHSMVTEEHLWSLEVETFIKSLAKEQIPLLGICYGHQLIAKSLGGEVIFNPKGMELGTVKITLKDDAKKDFLFKNFGKDFYAHVVHSQSVLKLPHNSKVLAFNDFEANHTFKIEPCIWGVQFHPEYDEKIMKAYIKEVSKTKKLEEEKILSQVKEASQSNKIIEFFIEFIKNYSNK</sequence>
<comment type="caution">
    <text evidence="2">The sequence shown here is derived from an EMBL/GenBank/DDBJ whole genome shotgun (WGS) entry which is preliminary data.</text>
</comment>
<dbReference type="InterPro" id="IPR029062">
    <property type="entry name" value="Class_I_gatase-like"/>
</dbReference>
<dbReference type="CDD" id="cd01741">
    <property type="entry name" value="GATase1_1"/>
    <property type="match status" value="1"/>
</dbReference>